<sequence length="255" mass="29109">MKASSHHHRIKAATIGTAFWKMRIMTSLPEDVSKALGHLKRFNDALTTLEDALEPYFNEDDDKSKQDEKLALDEGREKLMSLFVLDSLIWSLANLREAKPQENADLGAEMKRTKKLVNQFKKQELRRASFAPRVNTTVAKSFLRNALFELDNKNRPSTSNAETQEEGVDTEIKDEDVKMEIGSSEKPTSKIKQKKKMPQHTKFDSDNDDDVIIEAEVPARKRLRKSGPEIFQTKSKTDPKQPKKDDSRAKAGDFF</sequence>
<feature type="compositionally biased region" description="Basic residues" evidence="1">
    <location>
        <begin position="189"/>
        <end position="199"/>
    </location>
</feature>
<dbReference type="EMBL" id="LIAE01008309">
    <property type="protein sequence ID" value="PAV74637.1"/>
    <property type="molecule type" value="Genomic_DNA"/>
</dbReference>
<comment type="caution">
    <text evidence="2">The sequence shown here is derived from an EMBL/GenBank/DDBJ whole genome shotgun (WGS) entry which is preliminary data.</text>
</comment>
<evidence type="ECO:0000256" key="1">
    <source>
        <dbReference type="SAM" id="MobiDB-lite"/>
    </source>
</evidence>
<feature type="compositionally biased region" description="Basic and acidic residues" evidence="1">
    <location>
        <begin position="235"/>
        <end position="255"/>
    </location>
</feature>
<dbReference type="OrthoDB" id="1421013at2759"/>
<reference evidence="2 3" key="1">
    <citation type="journal article" date="2017" name="Curr. Biol.">
        <title>Genome architecture and evolution of a unichromosomal asexual nematode.</title>
        <authorList>
            <person name="Fradin H."/>
            <person name="Zegar C."/>
            <person name="Gutwein M."/>
            <person name="Lucas J."/>
            <person name="Kovtun M."/>
            <person name="Corcoran D."/>
            <person name="Baugh L.R."/>
            <person name="Kiontke K."/>
            <person name="Gunsalus K."/>
            <person name="Fitch D.H."/>
            <person name="Piano F."/>
        </authorList>
    </citation>
    <scope>NUCLEOTIDE SEQUENCE [LARGE SCALE GENOMIC DNA]</scope>
    <source>
        <strain evidence="2">PF1309</strain>
    </source>
</reference>
<keyword evidence="3" id="KW-1185">Reference proteome</keyword>
<accession>A0A2A2KL60</accession>
<organism evidence="2 3">
    <name type="scientific">Diploscapter pachys</name>
    <dbReference type="NCBI Taxonomy" id="2018661"/>
    <lineage>
        <taxon>Eukaryota</taxon>
        <taxon>Metazoa</taxon>
        <taxon>Ecdysozoa</taxon>
        <taxon>Nematoda</taxon>
        <taxon>Chromadorea</taxon>
        <taxon>Rhabditida</taxon>
        <taxon>Rhabditina</taxon>
        <taxon>Rhabditomorpha</taxon>
        <taxon>Rhabditoidea</taxon>
        <taxon>Rhabditidae</taxon>
        <taxon>Diploscapter</taxon>
    </lineage>
</organism>
<feature type="compositionally biased region" description="Acidic residues" evidence="1">
    <location>
        <begin position="163"/>
        <end position="174"/>
    </location>
</feature>
<evidence type="ECO:0008006" key="4">
    <source>
        <dbReference type="Google" id="ProtNLM"/>
    </source>
</evidence>
<gene>
    <name evidence="2" type="ORF">WR25_25638</name>
</gene>
<name>A0A2A2KL60_9BILA</name>
<evidence type="ECO:0000313" key="3">
    <source>
        <dbReference type="Proteomes" id="UP000218231"/>
    </source>
</evidence>
<feature type="region of interest" description="Disordered" evidence="1">
    <location>
        <begin position="153"/>
        <end position="255"/>
    </location>
</feature>
<protein>
    <recommendedName>
        <fullName evidence="4">Nuclear nucleic acid-binding protein C1D</fullName>
    </recommendedName>
</protein>
<dbReference type="AlphaFoldDB" id="A0A2A2KL60"/>
<evidence type="ECO:0000313" key="2">
    <source>
        <dbReference type="EMBL" id="PAV74637.1"/>
    </source>
</evidence>
<proteinExistence type="predicted"/>
<dbReference type="STRING" id="2018661.A0A2A2KL60"/>
<dbReference type="Proteomes" id="UP000218231">
    <property type="component" value="Unassembled WGS sequence"/>
</dbReference>